<keyword evidence="14" id="KW-0282">Flagellum</keyword>
<evidence type="ECO:0000256" key="2">
    <source>
        <dbReference type="ARBA" id="ARBA00004413"/>
    </source>
</evidence>
<keyword evidence="9" id="KW-0975">Bacterial flagellum</keyword>
<comment type="similarity">
    <text evidence="3">Belongs to the FliG family.</text>
</comment>
<dbReference type="GO" id="GO:0009425">
    <property type="term" value="C:bacterial-type flagellum basal body"/>
    <property type="evidence" value="ECO:0007669"/>
    <property type="project" value="UniProtKB-SubCell"/>
</dbReference>
<dbReference type="InterPro" id="IPR028263">
    <property type="entry name" value="FliG_N"/>
</dbReference>
<dbReference type="SUPFAM" id="SSF48029">
    <property type="entry name" value="FliG"/>
    <property type="match status" value="2"/>
</dbReference>
<comment type="subcellular location">
    <subcellularLocation>
        <location evidence="1">Bacterial flagellum basal body</location>
    </subcellularLocation>
    <subcellularLocation>
        <location evidence="2">Cell membrane</location>
        <topology evidence="2">Peripheral membrane protein</topology>
        <orientation evidence="2">Cytoplasmic side</orientation>
    </subcellularLocation>
</comment>
<dbReference type="PRINTS" id="PR00954">
    <property type="entry name" value="FLGMOTORFLIG"/>
</dbReference>
<dbReference type="Pfam" id="PF01706">
    <property type="entry name" value="FliG_C"/>
    <property type="match status" value="1"/>
</dbReference>
<evidence type="ECO:0000313" key="14">
    <source>
        <dbReference type="EMBL" id="SFM12187.1"/>
    </source>
</evidence>
<evidence type="ECO:0000259" key="11">
    <source>
        <dbReference type="Pfam" id="PF01706"/>
    </source>
</evidence>
<evidence type="ECO:0000256" key="10">
    <source>
        <dbReference type="ARBA" id="ARBA00025598"/>
    </source>
</evidence>
<sequence>MSNQTQLARLTPPVSMDAAPSRVKVPTLSKRHKAAIIVRFLLNEGAEVSLSDLPDDLQAELTYLMGDMGYVDRDTLATVLMEFAHELESIGLSFPGGLSGALSALDGRISPMTAARLRKEAGVRLYGDPWDRLRNLPIEALRDLIEAESIEVAAVTISKLDVGKAAELLSALPGEIARRITYAVSMTGAITPEAVDRIGLTLASQLDDEPPKAFAEAPVERVGAILNSSTAATRDDLLQALEDTDADFAGEVRKTIFTYAHIPARISPRDMPRIVKEIEEDTLVAALGYATEGDAGATTEFILENISARLADQLRESVEERGTVNARDGEAALSGVTTVIRELETNGEIKLIRPEDQEG</sequence>
<evidence type="ECO:0000256" key="6">
    <source>
        <dbReference type="ARBA" id="ARBA00022500"/>
    </source>
</evidence>
<dbReference type="GO" id="GO:0003774">
    <property type="term" value="F:cytoskeletal motor activity"/>
    <property type="evidence" value="ECO:0007669"/>
    <property type="project" value="InterPro"/>
</dbReference>
<keyword evidence="6" id="KW-0145">Chemotaxis</keyword>
<proteinExistence type="inferred from homology"/>
<evidence type="ECO:0000256" key="9">
    <source>
        <dbReference type="ARBA" id="ARBA00023143"/>
    </source>
</evidence>
<dbReference type="GO" id="GO:0006935">
    <property type="term" value="P:chemotaxis"/>
    <property type="evidence" value="ECO:0007669"/>
    <property type="project" value="UniProtKB-KW"/>
</dbReference>
<organism evidence="14 15">
    <name type="scientific">Shimia aestuarii</name>
    <dbReference type="NCBI Taxonomy" id="254406"/>
    <lineage>
        <taxon>Bacteria</taxon>
        <taxon>Pseudomonadati</taxon>
        <taxon>Pseudomonadota</taxon>
        <taxon>Alphaproteobacteria</taxon>
        <taxon>Rhodobacterales</taxon>
        <taxon>Roseobacteraceae</taxon>
    </lineage>
</organism>
<gene>
    <name evidence="14" type="ORF">SAMN04488042_10464</name>
</gene>
<dbReference type="PANTHER" id="PTHR30534">
    <property type="entry name" value="FLAGELLAR MOTOR SWITCH PROTEIN FLIG"/>
    <property type="match status" value="1"/>
</dbReference>
<feature type="domain" description="Flagellar motor switch protein FliG C-terminal" evidence="11">
    <location>
        <begin position="240"/>
        <end position="351"/>
    </location>
</feature>
<dbReference type="STRING" id="254406.SAMN04488042_10464"/>
<name>A0A1I4NA53_9RHOB</name>
<keyword evidence="14" id="KW-0966">Cell projection</keyword>
<protein>
    <recommendedName>
        <fullName evidence="4">Flagellar motor switch protein FliG</fullName>
    </recommendedName>
</protein>
<keyword evidence="5" id="KW-1003">Cell membrane</keyword>
<evidence type="ECO:0000259" key="12">
    <source>
        <dbReference type="Pfam" id="PF14841"/>
    </source>
</evidence>
<feature type="domain" description="Flagellar motor switch protein FliG middle" evidence="12">
    <location>
        <begin position="140"/>
        <end position="208"/>
    </location>
</feature>
<dbReference type="GO" id="GO:0071973">
    <property type="term" value="P:bacterial-type flagellum-dependent cell motility"/>
    <property type="evidence" value="ECO:0007669"/>
    <property type="project" value="InterPro"/>
</dbReference>
<accession>A0A1I4NA53</accession>
<feature type="domain" description="Flagellar motor switch protein FliG N-terminal" evidence="13">
    <location>
        <begin position="28"/>
        <end position="130"/>
    </location>
</feature>
<evidence type="ECO:0000256" key="7">
    <source>
        <dbReference type="ARBA" id="ARBA00022779"/>
    </source>
</evidence>
<dbReference type="OrthoDB" id="7616820at2"/>
<evidence type="ECO:0000256" key="3">
    <source>
        <dbReference type="ARBA" id="ARBA00010299"/>
    </source>
</evidence>
<dbReference type="RefSeq" id="WP_093093964.1">
    <property type="nucleotide sequence ID" value="NZ_FOTQ01000004.1"/>
</dbReference>
<dbReference type="EMBL" id="FOTQ01000004">
    <property type="protein sequence ID" value="SFM12187.1"/>
    <property type="molecule type" value="Genomic_DNA"/>
</dbReference>
<evidence type="ECO:0000313" key="15">
    <source>
        <dbReference type="Proteomes" id="UP000199144"/>
    </source>
</evidence>
<dbReference type="Pfam" id="PF14841">
    <property type="entry name" value="FliG_M"/>
    <property type="match status" value="1"/>
</dbReference>
<keyword evidence="8" id="KW-0472">Membrane</keyword>
<evidence type="ECO:0000256" key="4">
    <source>
        <dbReference type="ARBA" id="ARBA00021870"/>
    </source>
</evidence>
<keyword evidence="14" id="KW-0969">Cilium</keyword>
<comment type="function">
    <text evidence="10">FliG is one of three proteins (FliG, FliN, FliM) that forms the rotor-mounted switch complex (C ring), located at the base of the basal body. This complex interacts with the CheY and CheZ chemotaxis proteins, in addition to contacting components of the motor that determine the direction of flagellar rotation.</text>
</comment>
<dbReference type="Proteomes" id="UP000199144">
    <property type="component" value="Unassembled WGS sequence"/>
</dbReference>
<dbReference type="AlphaFoldDB" id="A0A1I4NA53"/>
<dbReference type="InterPro" id="IPR023087">
    <property type="entry name" value="Flg_Motor_Flig_C"/>
</dbReference>
<dbReference type="InterPro" id="IPR032779">
    <property type="entry name" value="FliG_M"/>
</dbReference>
<dbReference type="PANTHER" id="PTHR30534:SF0">
    <property type="entry name" value="FLAGELLAR MOTOR SWITCH PROTEIN FLIG"/>
    <property type="match status" value="1"/>
</dbReference>
<dbReference type="InterPro" id="IPR011002">
    <property type="entry name" value="FliG_a-hlx"/>
</dbReference>
<dbReference type="InterPro" id="IPR000090">
    <property type="entry name" value="Flg_Motor_Flig"/>
</dbReference>
<keyword evidence="7" id="KW-0283">Flagellar rotation</keyword>
<evidence type="ECO:0000259" key="13">
    <source>
        <dbReference type="Pfam" id="PF14842"/>
    </source>
</evidence>
<reference evidence="14 15" key="1">
    <citation type="submission" date="2016-10" db="EMBL/GenBank/DDBJ databases">
        <authorList>
            <person name="de Groot N.N."/>
        </authorList>
    </citation>
    <scope>NUCLEOTIDE SEQUENCE [LARGE SCALE GENOMIC DNA]</scope>
    <source>
        <strain evidence="14 15">DSM 15283</strain>
    </source>
</reference>
<dbReference type="Gene3D" id="1.10.220.30">
    <property type="match status" value="3"/>
</dbReference>
<dbReference type="Pfam" id="PF14842">
    <property type="entry name" value="FliG_N"/>
    <property type="match status" value="1"/>
</dbReference>
<dbReference type="GO" id="GO:0005886">
    <property type="term" value="C:plasma membrane"/>
    <property type="evidence" value="ECO:0007669"/>
    <property type="project" value="UniProtKB-SubCell"/>
</dbReference>
<keyword evidence="15" id="KW-1185">Reference proteome</keyword>
<evidence type="ECO:0000256" key="8">
    <source>
        <dbReference type="ARBA" id="ARBA00023136"/>
    </source>
</evidence>
<evidence type="ECO:0000256" key="1">
    <source>
        <dbReference type="ARBA" id="ARBA00004117"/>
    </source>
</evidence>
<evidence type="ECO:0000256" key="5">
    <source>
        <dbReference type="ARBA" id="ARBA00022475"/>
    </source>
</evidence>